<dbReference type="EMBL" id="BAAAPU010000011">
    <property type="protein sequence ID" value="GAA1991522.1"/>
    <property type="molecule type" value="Genomic_DNA"/>
</dbReference>
<dbReference type="Proteomes" id="UP001500013">
    <property type="component" value="Unassembled WGS sequence"/>
</dbReference>
<gene>
    <name evidence="2" type="ORF">GCM10009817_37060</name>
</gene>
<dbReference type="PANTHER" id="PTHR37817">
    <property type="entry name" value="N-ACETYLTRANSFERASE EIS"/>
    <property type="match status" value="1"/>
</dbReference>
<dbReference type="CDD" id="cd04301">
    <property type="entry name" value="NAT_SF"/>
    <property type="match status" value="1"/>
</dbReference>
<dbReference type="SUPFAM" id="SSF55729">
    <property type="entry name" value="Acyl-CoA N-acyltransferases (Nat)"/>
    <property type="match status" value="1"/>
</dbReference>
<dbReference type="InterPro" id="IPR000182">
    <property type="entry name" value="GNAT_dom"/>
</dbReference>
<keyword evidence="3" id="KW-1185">Reference proteome</keyword>
<dbReference type="InterPro" id="IPR041380">
    <property type="entry name" value="Acetyltransf_17"/>
</dbReference>
<feature type="domain" description="N-acetyltransferase" evidence="1">
    <location>
        <begin position="4"/>
        <end position="150"/>
    </location>
</feature>
<reference evidence="3" key="1">
    <citation type="journal article" date="2019" name="Int. J. Syst. Evol. Microbiol.">
        <title>The Global Catalogue of Microorganisms (GCM) 10K type strain sequencing project: providing services to taxonomists for standard genome sequencing and annotation.</title>
        <authorList>
            <consortium name="The Broad Institute Genomics Platform"/>
            <consortium name="The Broad Institute Genome Sequencing Center for Infectious Disease"/>
            <person name="Wu L."/>
            <person name="Ma J."/>
        </authorList>
    </citation>
    <scope>NUCLEOTIDE SEQUENCE [LARGE SCALE GENOMIC DNA]</scope>
    <source>
        <strain evidence="3">JCM 15628</strain>
    </source>
</reference>
<dbReference type="InterPro" id="IPR036527">
    <property type="entry name" value="SCP2_sterol-bd_dom_sf"/>
</dbReference>
<evidence type="ECO:0000313" key="2">
    <source>
        <dbReference type="EMBL" id="GAA1991522.1"/>
    </source>
</evidence>
<evidence type="ECO:0000313" key="3">
    <source>
        <dbReference type="Proteomes" id="UP001500013"/>
    </source>
</evidence>
<organism evidence="2 3">
    <name type="scientific">Terrabacter lapilli</name>
    <dbReference type="NCBI Taxonomy" id="436231"/>
    <lineage>
        <taxon>Bacteria</taxon>
        <taxon>Bacillati</taxon>
        <taxon>Actinomycetota</taxon>
        <taxon>Actinomycetes</taxon>
        <taxon>Micrococcales</taxon>
        <taxon>Intrasporangiaceae</taxon>
        <taxon>Terrabacter</taxon>
    </lineage>
</organism>
<comment type="caution">
    <text evidence="2">The sequence shown here is derived from an EMBL/GenBank/DDBJ whole genome shotgun (WGS) entry which is preliminary data.</text>
</comment>
<name>A0ABP5E4R2_9MICO</name>
<dbReference type="InterPro" id="IPR016181">
    <property type="entry name" value="Acyl_CoA_acyltransferase"/>
</dbReference>
<dbReference type="InterPro" id="IPR025559">
    <property type="entry name" value="Eis_dom"/>
</dbReference>
<protein>
    <recommendedName>
        <fullName evidence="1">N-acetyltransferase domain-containing protein</fullName>
    </recommendedName>
</protein>
<dbReference type="RefSeq" id="WP_344066205.1">
    <property type="nucleotide sequence ID" value="NZ_BAAAPU010000011.1"/>
</dbReference>
<dbReference type="Gene3D" id="3.40.630.30">
    <property type="match status" value="2"/>
</dbReference>
<dbReference type="PROSITE" id="PS51186">
    <property type="entry name" value="GNAT"/>
    <property type="match status" value="1"/>
</dbReference>
<dbReference type="PANTHER" id="PTHR37817:SF1">
    <property type="entry name" value="N-ACETYLTRANSFERASE EIS"/>
    <property type="match status" value="1"/>
</dbReference>
<dbReference type="Pfam" id="PF13527">
    <property type="entry name" value="Acetyltransf_9"/>
    <property type="match status" value="1"/>
</dbReference>
<dbReference type="Pfam" id="PF13530">
    <property type="entry name" value="SCP2_2"/>
    <property type="match status" value="1"/>
</dbReference>
<dbReference type="SUPFAM" id="SSF55718">
    <property type="entry name" value="SCP-like"/>
    <property type="match status" value="1"/>
</dbReference>
<dbReference type="InterPro" id="IPR051554">
    <property type="entry name" value="Acetyltransferase_Eis"/>
</dbReference>
<accession>A0ABP5E4R2</accession>
<dbReference type="Pfam" id="PF17668">
    <property type="entry name" value="Acetyltransf_17"/>
    <property type="match status" value="1"/>
</dbReference>
<sequence>MSELRTRDVVESDLPAVLAIRARSFGPLGIGGDAWWQRVSAETLGGRMVAVVDESDTVLGAGRIRPYEQAWGGRHLRMGGVAGVYVEPSARGRGVATAVTRALITRMGELGDVVSCLFPTTPTLYRRSGYEVGGVQTRTTYAAHLLRELGTSRRGTVREAGSRTSVRPAGPDDAELLHDLAREAGTRLGVSGPMVQSVATLRGTLERDELIAYLVEGGYVLYDLSEQAVTVEELVATNPEAASTVWGVVGSGSSAVPTVHTYLDPRDPVALVVGGLPSTEVRQVPWMGRVIDLEAAFAARGFNPHVSVEVDVVVSDPEAPRNCGRWTLTVAHGRGTAARTDEPVRDEDVLQVGARGLSALWCGWSVSRLRQAGLATGGTEADAALDAAFACQPYITEYF</sequence>
<evidence type="ECO:0000259" key="1">
    <source>
        <dbReference type="PROSITE" id="PS51186"/>
    </source>
</evidence>
<dbReference type="Gene3D" id="3.30.1050.10">
    <property type="entry name" value="SCP2 sterol-binding domain"/>
    <property type="match status" value="1"/>
</dbReference>
<proteinExistence type="predicted"/>